<dbReference type="RefSeq" id="WP_338453014.1">
    <property type="nucleotide sequence ID" value="NZ_CP137640.1"/>
</dbReference>
<reference evidence="2 3" key="1">
    <citation type="submission" date="2023-10" db="EMBL/GenBank/DDBJ databases">
        <title>Niallia locisalis sp.nov. isolated from a salt pond sample.</title>
        <authorList>
            <person name="Li X.-J."/>
            <person name="Dong L."/>
        </authorList>
    </citation>
    <scope>NUCLEOTIDE SEQUENCE [LARGE SCALE GENOMIC DNA]</scope>
    <source>
        <strain evidence="2 3">DSM 29761</strain>
    </source>
</reference>
<feature type="transmembrane region" description="Helical" evidence="1">
    <location>
        <begin position="29"/>
        <end position="47"/>
    </location>
</feature>
<gene>
    <name evidence="2" type="ORF">R4Z09_14770</name>
</gene>
<evidence type="ECO:0000313" key="3">
    <source>
        <dbReference type="Proteomes" id="UP001357223"/>
    </source>
</evidence>
<keyword evidence="1" id="KW-0472">Membrane</keyword>
<organism evidence="2 3">
    <name type="scientific">Niallia oryzisoli</name>
    <dbReference type="NCBI Taxonomy" id="1737571"/>
    <lineage>
        <taxon>Bacteria</taxon>
        <taxon>Bacillati</taxon>
        <taxon>Bacillota</taxon>
        <taxon>Bacilli</taxon>
        <taxon>Bacillales</taxon>
        <taxon>Bacillaceae</taxon>
        <taxon>Niallia</taxon>
    </lineage>
</organism>
<keyword evidence="3" id="KW-1185">Reference proteome</keyword>
<keyword evidence="1" id="KW-0812">Transmembrane</keyword>
<name>A0ABZ2CQ97_9BACI</name>
<dbReference type="Proteomes" id="UP001357223">
    <property type="component" value="Chromosome"/>
</dbReference>
<evidence type="ECO:0000313" key="2">
    <source>
        <dbReference type="EMBL" id="WVX84142.1"/>
    </source>
</evidence>
<sequence>MNNWILALLNTKRIQNIYNMFVRKRNNRSMVWASLLGLGVSAAAYGLKRNQNRNMQRPVQNVMSNIRMRTTGNMPNVAAVTEFAKELVPNIKNLTNK</sequence>
<evidence type="ECO:0000256" key="1">
    <source>
        <dbReference type="SAM" id="Phobius"/>
    </source>
</evidence>
<keyword evidence="1" id="KW-1133">Transmembrane helix</keyword>
<dbReference type="EMBL" id="CP137640">
    <property type="protein sequence ID" value="WVX84142.1"/>
    <property type="molecule type" value="Genomic_DNA"/>
</dbReference>
<proteinExistence type="predicted"/>
<accession>A0ABZ2CQ97</accession>
<protein>
    <submittedName>
        <fullName evidence="2">Uncharacterized protein</fullName>
    </submittedName>
</protein>